<sequence length="60" mass="7108">MEQKLNNVFGGIMFKEKDYDEYLEAKVKKGLAEIEKGQIFTLEQANAEWQEIIEQIEREN</sequence>
<accession>A0A378MTX7</accession>
<evidence type="ECO:0000313" key="2">
    <source>
        <dbReference type="Proteomes" id="UP000254802"/>
    </source>
</evidence>
<name>A0A378MTX7_MANHA</name>
<protein>
    <submittedName>
        <fullName evidence="1">Uncharacterized protein</fullName>
    </submittedName>
</protein>
<proteinExistence type="predicted"/>
<dbReference type="Proteomes" id="UP000254802">
    <property type="component" value="Unassembled WGS sequence"/>
</dbReference>
<evidence type="ECO:0000313" key="1">
    <source>
        <dbReference type="EMBL" id="STY59554.1"/>
    </source>
</evidence>
<gene>
    <name evidence="1" type="ORF">NCTC10638_00732</name>
</gene>
<dbReference type="RefSeq" id="WP_006250493.1">
    <property type="nucleotide sequence ID" value="NZ_CP017484.1"/>
</dbReference>
<dbReference type="AlphaFoldDB" id="A0A378MTX7"/>
<reference evidence="1 2" key="1">
    <citation type="submission" date="2018-06" db="EMBL/GenBank/DDBJ databases">
        <authorList>
            <consortium name="Pathogen Informatics"/>
            <person name="Doyle S."/>
        </authorList>
    </citation>
    <scope>NUCLEOTIDE SEQUENCE [LARGE SCALE GENOMIC DNA]</scope>
    <source>
        <strain evidence="1 2">NCTC10638</strain>
    </source>
</reference>
<dbReference type="EMBL" id="UGPN01000002">
    <property type="protein sequence ID" value="STY59554.1"/>
    <property type="molecule type" value="Genomic_DNA"/>
</dbReference>
<organism evidence="1 2">
    <name type="scientific">Mannheimia haemolytica</name>
    <name type="common">Pasteurella haemolytica</name>
    <dbReference type="NCBI Taxonomy" id="75985"/>
    <lineage>
        <taxon>Bacteria</taxon>
        <taxon>Pseudomonadati</taxon>
        <taxon>Pseudomonadota</taxon>
        <taxon>Gammaproteobacteria</taxon>
        <taxon>Pasteurellales</taxon>
        <taxon>Pasteurellaceae</taxon>
        <taxon>Mannheimia</taxon>
    </lineage>
</organism>